<evidence type="ECO:0000259" key="5">
    <source>
        <dbReference type="Pfam" id="PF00496"/>
    </source>
</evidence>
<gene>
    <name evidence="6" type="ORF">ACE11A_16735</name>
</gene>
<proteinExistence type="inferred from homology"/>
<dbReference type="SUPFAM" id="SSF53850">
    <property type="entry name" value="Periplasmic binding protein-like II"/>
    <property type="match status" value="1"/>
</dbReference>
<dbReference type="Gene3D" id="3.90.76.10">
    <property type="entry name" value="Dipeptide-binding Protein, Domain 1"/>
    <property type="match status" value="1"/>
</dbReference>
<evidence type="ECO:0000313" key="6">
    <source>
        <dbReference type="EMBL" id="MFB4195990.1"/>
    </source>
</evidence>
<keyword evidence="3 4" id="KW-0732">Signal</keyword>
<feature type="chain" id="PRO_5045533223" evidence="4">
    <location>
        <begin position="17"/>
        <end position="558"/>
    </location>
</feature>
<comment type="caution">
    <text evidence="6">The sequence shown here is derived from an EMBL/GenBank/DDBJ whole genome shotgun (WGS) entry which is preliminary data.</text>
</comment>
<feature type="signal peptide" evidence="4">
    <location>
        <begin position="1"/>
        <end position="16"/>
    </location>
</feature>
<keyword evidence="7" id="KW-1185">Reference proteome</keyword>
<dbReference type="InterPro" id="IPR039424">
    <property type="entry name" value="SBP_5"/>
</dbReference>
<dbReference type="Pfam" id="PF00496">
    <property type="entry name" value="SBP_bac_5"/>
    <property type="match status" value="1"/>
</dbReference>
<dbReference type="PROSITE" id="PS51257">
    <property type="entry name" value="PROKAR_LIPOPROTEIN"/>
    <property type="match status" value="1"/>
</dbReference>
<sequence length="558" mass="60235">MSIARPKAVRTLAAMAAIGVIATGCSSDRDNGGDSGGSGSTGTFVFGAAGDPASLDPSLASDGETFRVTRQVFETLIDHKSGTSELEGGLAETWESNDAGTEWTFNLRDGVTFHDGSDLTGEVVCANFDRWYNWSGTYQNTTLSYYWQTIFGGFANNENDETPEANYVGCTAPDELTAVIEVAQPSANYPGGFSLAAFGIHSGPALEAYAEDDASGEGDAITFPGYSQEAGTVAGTGAFKVDGWNKGNGEVSLSRFDDYWGESAGVDKLVFQTIPEESARRQALQSGDIHGYDLVAPADVKTLSDAGFQVPTRDVFNIFYLGITQDSDPALENLDVRTAIAHALDRQNLVDTQLPEGGVVATQFMPDTVAGYSDNVTTYDYDPELAQQLLADAGEENLTLTFCYPTEVTRPYMPSPADLYEVMRADLEAVGITVQPKALKWNPDYTEVTRDGGCNLYLLGWTGDFNDGYNFLGTWFANYQKEWGFENEELFDLLERASTEPDVDARVALYEEANEFVMDFLPGVPISSSPPSIAFSADVNPPTVSPLTQEVFAEASFK</sequence>
<keyword evidence="2" id="KW-0813">Transport</keyword>
<comment type="similarity">
    <text evidence="1">Belongs to the bacterial solute-binding protein 5 family.</text>
</comment>
<evidence type="ECO:0000256" key="2">
    <source>
        <dbReference type="ARBA" id="ARBA00022448"/>
    </source>
</evidence>
<evidence type="ECO:0000256" key="4">
    <source>
        <dbReference type="SAM" id="SignalP"/>
    </source>
</evidence>
<dbReference type="Proteomes" id="UP001577267">
    <property type="component" value="Unassembled WGS sequence"/>
</dbReference>
<accession>A0ABV4ZPE0</accession>
<dbReference type="PIRSF" id="PIRSF002741">
    <property type="entry name" value="MppA"/>
    <property type="match status" value="1"/>
</dbReference>
<dbReference type="InterPro" id="IPR030678">
    <property type="entry name" value="Peptide/Ni-bd"/>
</dbReference>
<name>A0ABV4ZPE0_9ACTN</name>
<feature type="domain" description="Solute-binding protein family 5" evidence="5">
    <location>
        <begin position="85"/>
        <end position="481"/>
    </location>
</feature>
<dbReference type="InterPro" id="IPR000914">
    <property type="entry name" value="SBP_5_dom"/>
</dbReference>
<dbReference type="PANTHER" id="PTHR30290:SF9">
    <property type="entry name" value="OLIGOPEPTIDE-BINDING PROTEIN APPA"/>
    <property type="match status" value="1"/>
</dbReference>
<evidence type="ECO:0000313" key="7">
    <source>
        <dbReference type="Proteomes" id="UP001577267"/>
    </source>
</evidence>
<organism evidence="6 7">
    <name type="scientific">Streptomyces carpaticus</name>
    <dbReference type="NCBI Taxonomy" id="285558"/>
    <lineage>
        <taxon>Bacteria</taxon>
        <taxon>Bacillati</taxon>
        <taxon>Actinomycetota</taxon>
        <taxon>Actinomycetes</taxon>
        <taxon>Kitasatosporales</taxon>
        <taxon>Streptomycetaceae</taxon>
        <taxon>Streptomyces</taxon>
    </lineage>
</organism>
<dbReference type="Gene3D" id="3.10.105.10">
    <property type="entry name" value="Dipeptide-binding Protein, Domain 3"/>
    <property type="match status" value="1"/>
</dbReference>
<dbReference type="RefSeq" id="WP_375063910.1">
    <property type="nucleotide sequence ID" value="NZ_JBHGBT010000015.1"/>
</dbReference>
<evidence type="ECO:0000256" key="1">
    <source>
        <dbReference type="ARBA" id="ARBA00005695"/>
    </source>
</evidence>
<dbReference type="Gene3D" id="3.40.190.10">
    <property type="entry name" value="Periplasmic binding protein-like II"/>
    <property type="match status" value="1"/>
</dbReference>
<dbReference type="PANTHER" id="PTHR30290">
    <property type="entry name" value="PERIPLASMIC BINDING COMPONENT OF ABC TRANSPORTER"/>
    <property type="match status" value="1"/>
</dbReference>
<protein>
    <submittedName>
        <fullName evidence="6">ABC transporter substrate-binding protein</fullName>
    </submittedName>
</protein>
<evidence type="ECO:0000256" key="3">
    <source>
        <dbReference type="ARBA" id="ARBA00022729"/>
    </source>
</evidence>
<dbReference type="CDD" id="cd08493">
    <property type="entry name" value="PBP2_DppA_like"/>
    <property type="match status" value="1"/>
</dbReference>
<reference evidence="6 7" key="1">
    <citation type="submission" date="2024-09" db="EMBL/GenBank/DDBJ databases">
        <title>Draft genome sequence of multifaceted antimicrobials producing Streptomyces sp. strain FH1.</title>
        <authorList>
            <person name="Hassan F."/>
            <person name="Ali H."/>
            <person name="Hassan N."/>
            <person name="Nawaz A."/>
        </authorList>
    </citation>
    <scope>NUCLEOTIDE SEQUENCE [LARGE SCALE GENOMIC DNA]</scope>
    <source>
        <strain evidence="6 7">FH1</strain>
    </source>
</reference>
<dbReference type="EMBL" id="JBHGBT010000015">
    <property type="protein sequence ID" value="MFB4195990.1"/>
    <property type="molecule type" value="Genomic_DNA"/>
</dbReference>